<dbReference type="InterPro" id="IPR044843">
    <property type="entry name" value="Trans_IPPS_bact-type"/>
</dbReference>
<dbReference type="PANTHER" id="PTHR31480">
    <property type="entry name" value="BIFUNCTIONAL LYCOPENE CYCLASE/PHYTOENE SYNTHASE"/>
    <property type="match status" value="1"/>
</dbReference>
<sequence>AVYAFCRYCDDIADGDYTSEDQPDLLKADLLKAWRQELDNCYAGQPTHRITQALHHVVQQYDLPKHYFEELMRGVEMDFAIRRYETFAELEQYCYRVASVVGLLCIEIFGYRHVGVREYARLIGISLQLINIMRDVKEDLEAGRIYLPLEDLRAFDYPEAELQKQRYTPEFIALMQFQAQRAEDYYRRAQASLLPGDKWGLVTPEIMAGIYRATLHRIRRREYNVFTGRASLPVLRKVGIALRVFLKIWAETYLLPHRKPSFPNA</sequence>
<gene>
    <name evidence="2" type="ORF">ETSY2_48320</name>
</gene>
<feature type="non-terminal residue" evidence="2">
    <location>
        <position position="1"/>
    </location>
</feature>
<evidence type="ECO:0000256" key="1">
    <source>
        <dbReference type="ARBA" id="ARBA00022679"/>
    </source>
</evidence>
<dbReference type="PATRIC" id="fig|1429439.4.peg.7998"/>
<proteinExistence type="predicted"/>
<dbReference type="PROSITE" id="PS01044">
    <property type="entry name" value="SQUALEN_PHYTOEN_SYN_1"/>
    <property type="match status" value="1"/>
</dbReference>
<evidence type="ECO:0000313" key="3">
    <source>
        <dbReference type="Proteomes" id="UP000019140"/>
    </source>
</evidence>
<dbReference type="Proteomes" id="UP000019140">
    <property type="component" value="Unassembled WGS sequence"/>
</dbReference>
<dbReference type="InterPro" id="IPR008949">
    <property type="entry name" value="Isoprenoid_synthase_dom_sf"/>
</dbReference>
<dbReference type="InterPro" id="IPR033904">
    <property type="entry name" value="Trans_IPPS_HH"/>
</dbReference>
<dbReference type="Gene3D" id="1.10.600.10">
    <property type="entry name" value="Farnesyl Diphosphate Synthase"/>
    <property type="match status" value="1"/>
</dbReference>
<dbReference type="AlphaFoldDB" id="W4LC99"/>
<dbReference type="GO" id="GO:0051996">
    <property type="term" value="F:squalene synthase [NAD(P)H] activity"/>
    <property type="evidence" value="ECO:0007669"/>
    <property type="project" value="InterPro"/>
</dbReference>
<dbReference type="PROSITE" id="PS01045">
    <property type="entry name" value="SQUALEN_PHYTOEN_SYN_2"/>
    <property type="match status" value="1"/>
</dbReference>
<dbReference type="InterPro" id="IPR019845">
    <property type="entry name" value="Squalene/phytoene_synthase_CS"/>
</dbReference>
<evidence type="ECO:0000313" key="2">
    <source>
        <dbReference type="EMBL" id="ETW95325.1"/>
    </source>
</evidence>
<dbReference type="HOGENOM" id="CLU_1047653_0_0_7"/>
<dbReference type="SFLD" id="SFLDS00005">
    <property type="entry name" value="Isoprenoid_Synthase_Type_I"/>
    <property type="match status" value="1"/>
</dbReference>
<dbReference type="SFLD" id="SFLDG01212">
    <property type="entry name" value="Phytoene_synthase_like"/>
    <property type="match status" value="1"/>
</dbReference>
<dbReference type="InterPro" id="IPR002060">
    <property type="entry name" value="Squ/phyt_synthse"/>
</dbReference>
<reference evidence="2 3" key="1">
    <citation type="journal article" date="2014" name="Nature">
        <title>An environmental bacterial taxon with a large and distinct metabolic repertoire.</title>
        <authorList>
            <person name="Wilson M.C."/>
            <person name="Mori T."/>
            <person name="Ruckert C."/>
            <person name="Uria A.R."/>
            <person name="Helf M.J."/>
            <person name="Takada K."/>
            <person name="Gernert C."/>
            <person name="Steffens U.A."/>
            <person name="Heycke N."/>
            <person name="Schmitt S."/>
            <person name="Rinke C."/>
            <person name="Helfrich E.J."/>
            <person name="Brachmann A.O."/>
            <person name="Gurgui C."/>
            <person name="Wakimoto T."/>
            <person name="Kracht M."/>
            <person name="Crusemann M."/>
            <person name="Hentschel U."/>
            <person name="Abe I."/>
            <person name="Matsunaga S."/>
            <person name="Kalinowski J."/>
            <person name="Takeyama H."/>
            <person name="Piel J."/>
        </authorList>
    </citation>
    <scope>NUCLEOTIDE SEQUENCE [LARGE SCALE GENOMIC DNA]</scope>
    <source>
        <strain evidence="3">TSY2</strain>
    </source>
</reference>
<evidence type="ECO:0008006" key="4">
    <source>
        <dbReference type="Google" id="ProtNLM"/>
    </source>
</evidence>
<dbReference type="CDD" id="cd00683">
    <property type="entry name" value="Trans_IPPS_HH"/>
    <property type="match status" value="1"/>
</dbReference>
<dbReference type="EMBL" id="AZHX01002329">
    <property type="protein sequence ID" value="ETW95325.1"/>
    <property type="molecule type" value="Genomic_DNA"/>
</dbReference>
<dbReference type="SFLD" id="SFLDG01018">
    <property type="entry name" value="Squalene/Phytoene_Synthase_Lik"/>
    <property type="match status" value="1"/>
</dbReference>
<comment type="caution">
    <text evidence="2">The sequence shown here is derived from an EMBL/GenBank/DDBJ whole genome shotgun (WGS) entry which is preliminary data.</text>
</comment>
<organism evidence="2 3">
    <name type="scientific">Candidatus Entotheonella gemina</name>
    <dbReference type="NCBI Taxonomy" id="1429439"/>
    <lineage>
        <taxon>Bacteria</taxon>
        <taxon>Pseudomonadati</taxon>
        <taxon>Nitrospinota/Tectimicrobiota group</taxon>
        <taxon>Candidatus Tectimicrobiota</taxon>
        <taxon>Candidatus Entotheonellia</taxon>
        <taxon>Candidatus Entotheonellales</taxon>
        <taxon>Candidatus Entotheonellaceae</taxon>
        <taxon>Candidatus Entotheonella</taxon>
    </lineage>
</organism>
<dbReference type="SUPFAM" id="SSF48576">
    <property type="entry name" value="Terpenoid synthases"/>
    <property type="match status" value="1"/>
</dbReference>
<dbReference type="Pfam" id="PF00494">
    <property type="entry name" value="SQS_PSY"/>
    <property type="match status" value="1"/>
</dbReference>
<dbReference type="GO" id="GO:0016117">
    <property type="term" value="P:carotenoid biosynthetic process"/>
    <property type="evidence" value="ECO:0007669"/>
    <property type="project" value="UniProtKB-ARBA"/>
</dbReference>
<dbReference type="GO" id="GO:0004311">
    <property type="term" value="F:geranylgeranyl diphosphate synthase activity"/>
    <property type="evidence" value="ECO:0007669"/>
    <property type="project" value="InterPro"/>
</dbReference>
<keyword evidence="1" id="KW-0808">Transferase</keyword>
<name>W4LC99_9BACT</name>
<accession>W4LC99</accession>
<keyword evidence="3" id="KW-1185">Reference proteome</keyword>
<protein>
    <recommendedName>
        <fullName evidence="4">Phytoene synthase</fullName>
    </recommendedName>
</protein>